<evidence type="ECO:0000256" key="1">
    <source>
        <dbReference type="ARBA" id="ARBA00023002"/>
    </source>
</evidence>
<evidence type="ECO:0000313" key="4">
    <source>
        <dbReference type="Proteomes" id="UP001549921"/>
    </source>
</evidence>
<dbReference type="EMBL" id="JBEDNZ010000004">
    <property type="protein sequence ID" value="KAL0849298.1"/>
    <property type="molecule type" value="Genomic_DNA"/>
</dbReference>
<comment type="caution">
    <text evidence="3">The sequence shown here is derived from an EMBL/GenBank/DDBJ whole genome shotgun (WGS) entry which is preliminary data.</text>
</comment>
<dbReference type="GO" id="GO:0016491">
    <property type="term" value="F:oxidoreductase activity"/>
    <property type="evidence" value="ECO:0007669"/>
    <property type="project" value="UniProtKB-KW"/>
</dbReference>
<dbReference type="PANTHER" id="PTHR43157:SF31">
    <property type="entry name" value="PHOSPHATIDYLINOSITOL-GLYCAN BIOSYNTHESIS CLASS F PROTEIN"/>
    <property type="match status" value="1"/>
</dbReference>
<sequence>MIWSLWPSNMFFPLIRYFPRISTVVRLDRRCLSDITSSKSVTNGYLNVLHNNLDFLRLKGPTANEVAKDLDLSGKTCLITGANSGIGLEMTRCMNARDCSVLMACRNPYAANFVKNTCAKPDLLHFYETNLASLKSVKKTSDEILNRNQKIDIVILNAAVFGLPWTLTDDGLETSFQVNYLSQYYLLMNIEKVLSPNARVVFVSSESHRNITWSMEEVLAPNVDLLSIPKEKYTSIKAYNVSKLCGLLAMHYLGYRWLNTGKQVFSAHPGSFVKTKLCRNWWVYEALYSFMLPFSKSISQAASTPLYCATSPELEGLSALYFKDCQRCEESELAKDFHLSCRINDLIYDLLREWISSSLGCNELMDEVSSDEGIQEAETDEYRDQRKDSMDKNTLISSYSG</sequence>
<accession>A0ABD0TIY4</accession>
<feature type="compositionally biased region" description="Acidic residues" evidence="2">
    <location>
        <begin position="370"/>
        <end position="379"/>
    </location>
</feature>
<keyword evidence="1" id="KW-0560">Oxidoreductase</keyword>
<evidence type="ECO:0000256" key="2">
    <source>
        <dbReference type="SAM" id="MobiDB-lite"/>
    </source>
</evidence>
<dbReference type="InterPro" id="IPR036291">
    <property type="entry name" value="NAD(P)-bd_dom_sf"/>
</dbReference>
<name>A0ABD0TIY4_LOXSC</name>
<feature type="region of interest" description="Disordered" evidence="2">
    <location>
        <begin position="370"/>
        <end position="401"/>
    </location>
</feature>
<dbReference type="Proteomes" id="UP001549921">
    <property type="component" value="Unassembled WGS sequence"/>
</dbReference>
<proteinExistence type="predicted"/>
<dbReference type="InterPro" id="IPR002347">
    <property type="entry name" value="SDR_fam"/>
</dbReference>
<dbReference type="Gene3D" id="3.40.50.720">
    <property type="entry name" value="NAD(P)-binding Rossmann-like Domain"/>
    <property type="match status" value="1"/>
</dbReference>
<evidence type="ECO:0000313" key="3">
    <source>
        <dbReference type="EMBL" id="KAL0849298.1"/>
    </source>
</evidence>
<gene>
    <name evidence="3" type="ORF">ABMA28_013622</name>
</gene>
<dbReference type="AlphaFoldDB" id="A0ABD0TIY4"/>
<reference evidence="3 4" key="1">
    <citation type="submission" date="2024-06" db="EMBL/GenBank/DDBJ databases">
        <title>A chromosome-level genome assembly of beet webworm, Loxostege sticticalis.</title>
        <authorList>
            <person name="Zhang Y."/>
        </authorList>
    </citation>
    <scope>NUCLEOTIDE SEQUENCE [LARGE SCALE GENOMIC DNA]</scope>
    <source>
        <strain evidence="3">AQ028</strain>
        <tissue evidence="3">Male pupae</tissue>
    </source>
</reference>
<protein>
    <recommendedName>
        <fullName evidence="5">WW domain-containing oxidoreductase</fullName>
    </recommendedName>
</protein>
<feature type="compositionally biased region" description="Basic and acidic residues" evidence="2">
    <location>
        <begin position="380"/>
        <end position="391"/>
    </location>
</feature>
<dbReference type="SUPFAM" id="SSF51735">
    <property type="entry name" value="NAD(P)-binding Rossmann-fold domains"/>
    <property type="match status" value="1"/>
</dbReference>
<feature type="compositionally biased region" description="Polar residues" evidence="2">
    <location>
        <begin position="392"/>
        <end position="401"/>
    </location>
</feature>
<dbReference type="PANTHER" id="PTHR43157">
    <property type="entry name" value="PHOSPHATIDYLINOSITOL-GLYCAN BIOSYNTHESIS CLASS F PROTEIN-RELATED"/>
    <property type="match status" value="1"/>
</dbReference>
<evidence type="ECO:0008006" key="5">
    <source>
        <dbReference type="Google" id="ProtNLM"/>
    </source>
</evidence>
<organism evidence="3 4">
    <name type="scientific">Loxostege sticticalis</name>
    <name type="common">Beet webworm moth</name>
    <dbReference type="NCBI Taxonomy" id="481309"/>
    <lineage>
        <taxon>Eukaryota</taxon>
        <taxon>Metazoa</taxon>
        <taxon>Ecdysozoa</taxon>
        <taxon>Arthropoda</taxon>
        <taxon>Hexapoda</taxon>
        <taxon>Insecta</taxon>
        <taxon>Pterygota</taxon>
        <taxon>Neoptera</taxon>
        <taxon>Endopterygota</taxon>
        <taxon>Lepidoptera</taxon>
        <taxon>Glossata</taxon>
        <taxon>Ditrysia</taxon>
        <taxon>Pyraloidea</taxon>
        <taxon>Crambidae</taxon>
        <taxon>Pyraustinae</taxon>
        <taxon>Loxostege</taxon>
    </lineage>
</organism>
<dbReference type="Pfam" id="PF00106">
    <property type="entry name" value="adh_short"/>
    <property type="match status" value="1"/>
</dbReference>